<sequence length="503" mass="58149">MAQKMKLSIHLLTKNLKTYTKRTKSIIMINFFHLLNNFSLVITLKCFYFTEEKHRMLFKSYFMEAQIEEEAKKEEVVQRSEEVQTIIDRMPTRGATYAIILTTLLILIILTLGFVIKYPDSVDGQISITAHIAPVRLVANTSGKLHLLHENRTSVCEDQVIAYIDNEANYKDILLLDSLLNRYNNQDLEDFPIRSGLILGGASSPYNSFCIAHSQYYRTLHSDVYKTMCNSLQQQNEINSEIIENLNKELLLKGKKLSIEKERLTKDSILYLAKAISEQDFQRQQSTFYDLQAAYKELHSSRLSYTAQIKRNEQQIQQYLLQEQETLDKLREELSVSKSQLTNTIHAWKKQYLQISPINGQMEYLGFWRENYFVQNGQELFSILPDQNEIVGEMIVPSYGIGKVKIGQTANVKVNNYPYMEYGLIKGKVCSISRLSNKVQMPSTTQAENNVYRIIITFPNGLQTNFGKILDLDFESQGTSEIITKPKRLIERLFDNLKANAEQ</sequence>
<protein>
    <submittedName>
        <fullName evidence="7">HlyD family secretion protein</fullName>
    </submittedName>
</protein>
<evidence type="ECO:0000313" key="8">
    <source>
        <dbReference type="Proteomes" id="UP000183670"/>
    </source>
</evidence>
<evidence type="ECO:0000256" key="3">
    <source>
        <dbReference type="ARBA" id="ARBA00022989"/>
    </source>
</evidence>
<comment type="subcellular location">
    <subcellularLocation>
        <location evidence="1">Membrane</location>
        <topology evidence="1">Single-pass membrane protein</topology>
    </subcellularLocation>
</comment>
<feature type="coiled-coil region" evidence="5">
    <location>
        <begin position="313"/>
        <end position="340"/>
    </location>
</feature>
<evidence type="ECO:0000313" key="7">
    <source>
        <dbReference type="EMBL" id="SDB75385.1"/>
    </source>
</evidence>
<keyword evidence="3 6" id="KW-1133">Transmembrane helix</keyword>
<feature type="transmembrane region" description="Helical" evidence="6">
    <location>
        <begin position="95"/>
        <end position="116"/>
    </location>
</feature>
<evidence type="ECO:0000256" key="1">
    <source>
        <dbReference type="ARBA" id="ARBA00004167"/>
    </source>
</evidence>
<dbReference type="EMBL" id="FMYE01000002">
    <property type="protein sequence ID" value="SDB75385.1"/>
    <property type="molecule type" value="Genomic_DNA"/>
</dbReference>
<reference evidence="7 8" key="1">
    <citation type="submission" date="2016-10" db="EMBL/GenBank/DDBJ databases">
        <authorList>
            <person name="de Groot N.N."/>
        </authorList>
    </citation>
    <scope>NUCLEOTIDE SEQUENCE [LARGE SCALE GENOMIC DNA]</scope>
    <source>
        <strain evidence="7 8">NLAE-zl-C500</strain>
    </source>
</reference>
<dbReference type="PANTHER" id="PTHR30386">
    <property type="entry name" value="MEMBRANE FUSION SUBUNIT OF EMRAB-TOLC MULTIDRUG EFFLUX PUMP"/>
    <property type="match status" value="1"/>
</dbReference>
<dbReference type="InterPro" id="IPR050739">
    <property type="entry name" value="MFP"/>
</dbReference>
<organism evidence="7 8">
    <name type="scientific">Bacteroides ovatus</name>
    <dbReference type="NCBI Taxonomy" id="28116"/>
    <lineage>
        <taxon>Bacteria</taxon>
        <taxon>Pseudomonadati</taxon>
        <taxon>Bacteroidota</taxon>
        <taxon>Bacteroidia</taxon>
        <taxon>Bacteroidales</taxon>
        <taxon>Bacteroidaceae</taxon>
        <taxon>Bacteroides</taxon>
    </lineage>
</organism>
<feature type="transmembrane region" description="Helical" evidence="6">
    <location>
        <begin position="26"/>
        <end position="49"/>
    </location>
</feature>
<keyword evidence="4 6" id="KW-0472">Membrane</keyword>
<dbReference type="PANTHER" id="PTHR30386:SF26">
    <property type="entry name" value="TRANSPORT PROTEIN COMB"/>
    <property type="match status" value="1"/>
</dbReference>
<dbReference type="GO" id="GO:0016020">
    <property type="term" value="C:membrane"/>
    <property type="evidence" value="ECO:0007669"/>
    <property type="project" value="UniProtKB-SubCell"/>
</dbReference>
<keyword evidence="2 6" id="KW-0812">Transmembrane</keyword>
<dbReference type="AlphaFoldDB" id="A0A1G6G0J5"/>
<evidence type="ECO:0000256" key="4">
    <source>
        <dbReference type="ARBA" id="ARBA00023136"/>
    </source>
</evidence>
<keyword evidence="5" id="KW-0175">Coiled coil</keyword>
<accession>A0A1G6G0J5</accession>
<name>A0A1G6G0J5_BACOV</name>
<evidence type="ECO:0000256" key="5">
    <source>
        <dbReference type="SAM" id="Coils"/>
    </source>
</evidence>
<dbReference type="Gene3D" id="2.40.30.170">
    <property type="match status" value="1"/>
</dbReference>
<proteinExistence type="predicted"/>
<evidence type="ECO:0000256" key="2">
    <source>
        <dbReference type="ARBA" id="ARBA00022692"/>
    </source>
</evidence>
<evidence type="ECO:0000256" key="6">
    <source>
        <dbReference type="SAM" id="Phobius"/>
    </source>
</evidence>
<gene>
    <name evidence="7" type="ORF">SAMN05192581_10028</name>
</gene>
<dbReference type="Proteomes" id="UP000183670">
    <property type="component" value="Unassembled WGS sequence"/>
</dbReference>